<accession>A0ACB9Z2N5</accession>
<evidence type="ECO:0000313" key="2">
    <source>
        <dbReference type="Proteomes" id="UP001497700"/>
    </source>
</evidence>
<sequence>MAIKGDGVTAVATMWALTAISLVFVILRSYTRIVVVSSYGIDDHVYNFAFLFLLLYTIFTTISARYGFGQNMWDIPNEDDQVNAILNEGIGQTFAVLGMAIAKWSLGLFILRIDNQPWQRLCIWLAMGILMGTSISVCFVFWLQWCTPPAYLWDRRIEGGFCQVNAAPVSLLLSIICILVDVFFAIFPWFLIWGLQMNRQEKILILASMSLGVIASACGIKRSFQVDGLSSPNYLLYVLFPFFSKDTVGLIVWSAAEIAVTMICIGIPVCRPLYKSYIDRLTSHISSGYKRQDEEGLAMHTIGGSAMKAPHKQDQEGGPSTVLPYITGFSKPSTRSYATATGGNKEERSDQSEENLLGLPVRVQQDEQSKQIRVTEEYQVTRS</sequence>
<dbReference type="Proteomes" id="UP001497700">
    <property type="component" value="Unassembled WGS sequence"/>
</dbReference>
<evidence type="ECO:0000313" key="1">
    <source>
        <dbReference type="EMBL" id="KAI4865972.1"/>
    </source>
</evidence>
<proteinExistence type="predicted"/>
<comment type="caution">
    <text evidence="1">The sequence shown here is derived from an EMBL/GenBank/DDBJ whole genome shotgun (WGS) entry which is preliminary data.</text>
</comment>
<protein>
    <submittedName>
        <fullName evidence="1">Uncharacterized protein</fullName>
    </submittedName>
</protein>
<keyword evidence="2" id="KW-1185">Reference proteome</keyword>
<dbReference type="EMBL" id="MU393464">
    <property type="protein sequence ID" value="KAI4865972.1"/>
    <property type="molecule type" value="Genomic_DNA"/>
</dbReference>
<organism evidence="1 2">
    <name type="scientific">Hypoxylon rubiginosum</name>
    <dbReference type="NCBI Taxonomy" id="110542"/>
    <lineage>
        <taxon>Eukaryota</taxon>
        <taxon>Fungi</taxon>
        <taxon>Dikarya</taxon>
        <taxon>Ascomycota</taxon>
        <taxon>Pezizomycotina</taxon>
        <taxon>Sordariomycetes</taxon>
        <taxon>Xylariomycetidae</taxon>
        <taxon>Xylariales</taxon>
        <taxon>Hypoxylaceae</taxon>
        <taxon>Hypoxylon</taxon>
    </lineage>
</organism>
<reference evidence="1 2" key="1">
    <citation type="journal article" date="2022" name="New Phytol.">
        <title>Ecological generalism drives hyperdiversity of secondary metabolite gene clusters in xylarialean endophytes.</title>
        <authorList>
            <person name="Franco M.E.E."/>
            <person name="Wisecaver J.H."/>
            <person name="Arnold A.E."/>
            <person name="Ju Y.M."/>
            <person name="Slot J.C."/>
            <person name="Ahrendt S."/>
            <person name="Moore L.P."/>
            <person name="Eastman K.E."/>
            <person name="Scott K."/>
            <person name="Konkel Z."/>
            <person name="Mondo S.J."/>
            <person name="Kuo A."/>
            <person name="Hayes R.D."/>
            <person name="Haridas S."/>
            <person name="Andreopoulos B."/>
            <person name="Riley R."/>
            <person name="LaButti K."/>
            <person name="Pangilinan J."/>
            <person name="Lipzen A."/>
            <person name="Amirebrahimi M."/>
            <person name="Yan J."/>
            <person name="Adam C."/>
            <person name="Keymanesh K."/>
            <person name="Ng V."/>
            <person name="Louie K."/>
            <person name="Northen T."/>
            <person name="Drula E."/>
            <person name="Henrissat B."/>
            <person name="Hsieh H.M."/>
            <person name="Youens-Clark K."/>
            <person name="Lutzoni F."/>
            <person name="Miadlikowska J."/>
            <person name="Eastwood D.C."/>
            <person name="Hamelin R.C."/>
            <person name="Grigoriev I.V."/>
            <person name="U'Ren J.M."/>
        </authorList>
    </citation>
    <scope>NUCLEOTIDE SEQUENCE [LARGE SCALE GENOMIC DNA]</scope>
    <source>
        <strain evidence="1 2">CBS 119005</strain>
    </source>
</reference>
<name>A0ACB9Z2N5_9PEZI</name>
<gene>
    <name evidence="1" type="ORF">F4820DRAFT_418267</name>
</gene>